<keyword evidence="2" id="KW-1185">Reference proteome</keyword>
<dbReference type="OrthoDB" id="2416294at2759"/>
<dbReference type="Proteomes" id="UP000886523">
    <property type="component" value="Unassembled WGS sequence"/>
</dbReference>
<sequence length="57" mass="6811">MQVIFYPHFHCECNFIENNWGYTKHVYCQYLESSNQMELEQNVMSALESDPIVSMCQ</sequence>
<comment type="caution">
    <text evidence="1">The sequence shown here is derived from an EMBL/GenBank/DDBJ whole genome shotgun (WGS) entry which is preliminary data.</text>
</comment>
<evidence type="ECO:0000313" key="2">
    <source>
        <dbReference type="Proteomes" id="UP000886523"/>
    </source>
</evidence>
<evidence type="ECO:0000313" key="1">
    <source>
        <dbReference type="EMBL" id="KAF9505146.1"/>
    </source>
</evidence>
<gene>
    <name evidence="1" type="ORF">BS47DRAFT_1307073</name>
</gene>
<protein>
    <submittedName>
        <fullName evidence="1">Uncharacterized protein</fullName>
    </submittedName>
</protein>
<dbReference type="EMBL" id="MU129171">
    <property type="protein sequence ID" value="KAF9505146.1"/>
    <property type="molecule type" value="Genomic_DNA"/>
</dbReference>
<organism evidence="1 2">
    <name type="scientific">Hydnum rufescens UP504</name>
    <dbReference type="NCBI Taxonomy" id="1448309"/>
    <lineage>
        <taxon>Eukaryota</taxon>
        <taxon>Fungi</taxon>
        <taxon>Dikarya</taxon>
        <taxon>Basidiomycota</taxon>
        <taxon>Agaricomycotina</taxon>
        <taxon>Agaricomycetes</taxon>
        <taxon>Cantharellales</taxon>
        <taxon>Hydnaceae</taxon>
        <taxon>Hydnum</taxon>
    </lineage>
</organism>
<name>A0A9P6DI79_9AGAM</name>
<accession>A0A9P6DI79</accession>
<dbReference type="AlphaFoldDB" id="A0A9P6DI79"/>
<reference evidence="1" key="1">
    <citation type="journal article" date="2020" name="Nat. Commun.">
        <title>Large-scale genome sequencing of mycorrhizal fungi provides insights into the early evolution of symbiotic traits.</title>
        <authorList>
            <person name="Miyauchi S."/>
            <person name="Kiss E."/>
            <person name="Kuo A."/>
            <person name="Drula E."/>
            <person name="Kohler A."/>
            <person name="Sanchez-Garcia M."/>
            <person name="Morin E."/>
            <person name="Andreopoulos B."/>
            <person name="Barry K.W."/>
            <person name="Bonito G."/>
            <person name="Buee M."/>
            <person name="Carver A."/>
            <person name="Chen C."/>
            <person name="Cichocki N."/>
            <person name="Clum A."/>
            <person name="Culley D."/>
            <person name="Crous P.W."/>
            <person name="Fauchery L."/>
            <person name="Girlanda M."/>
            <person name="Hayes R.D."/>
            <person name="Keri Z."/>
            <person name="LaButti K."/>
            <person name="Lipzen A."/>
            <person name="Lombard V."/>
            <person name="Magnuson J."/>
            <person name="Maillard F."/>
            <person name="Murat C."/>
            <person name="Nolan M."/>
            <person name="Ohm R.A."/>
            <person name="Pangilinan J."/>
            <person name="Pereira M.F."/>
            <person name="Perotto S."/>
            <person name="Peter M."/>
            <person name="Pfister S."/>
            <person name="Riley R."/>
            <person name="Sitrit Y."/>
            <person name="Stielow J.B."/>
            <person name="Szollosi G."/>
            <person name="Zifcakova L."/>
            <person name="Stursova M."/>
            <person name="Spatafora J.W."/>
            <person name="Tedersoo L."/>
            <person name="Vaario L.M."/>
            <person name="Yamada A."/>
            <person name="Yan M."/>
            <person name="Wang P."/>
            <person name="Xu J."/>
            <person name="Bruns T."/>
            <person name="Baldrian P."/>
            <person name="Vilgalys R."/>
            <person name="Dunand C."/>
            <person name="Henrissat B."/>
            <person name="Grigoriev I.V."/>
            <person name="Hibbett D."/>
            <person name="Nagy L.G."/>
            <person name="Martin F.M."/>
        </authorList>
    </citation>
    <scope>NUCLEOTIDE SEQUENCE</scope>
    <source>
        <strain evidence="1">UP504</strain>
    </source>
</reference>
<proteinExistence type="predicted"/>